<evidence type="ECO:0000313" key="3">
    <source>
        <dbReference type="Proteomes" id="UP000030746"/>
    </source>
</evidence>
<dbReference type="CTD" id="20238463"/>
<dbReference type="AlphaFoldDB" id="V4AF80"/>
<reference evidence="2 3" key="1">
    <citation type="journal article" date="2013" name="Nature">
        <title>Insights into bilaterian evolution from three spiralian genomes.</title>
        <authorList>
            <person name="Simakov O."/>
            <person name="Marletaz F."/>
            <person name="Cho S.J."/>
            <person name="Edsinger-Gonzales E."/>
            <person name="Havlak P."/>
            <person name="Hellsten U."/>
            <person name="Kuo D.H."/>
            <person name="Larsson T."/>
            <person name="Lv J."/>
            <person name="Arendt D."/>
            <person name="Savage R."/>
            <person name="Osoegawa K."/>
            <person name="de Jong P."/>
            <person name="Grimwood J."/>
            <person name="Chapman J.A."/>
            <person name="Shapiro H."/>
            <person name="Aerts A."/>
            <person name="Otillar R.P."/>
            <person name="Terry A.Y."/>
            <person name="Boore J.L."/>
            <person name="Grigoriev I.V."/>
            <person name="Lindberg D.R."/>
            <person name="Seaver E.C."/>
            <person name="Weisblat D.A."/>
            <person name="Putnam N.H."/>
            <person name="Rokhsar D.S."/>
        </authorList>
    </citation>
    <scope>NUCLEOTIDE SEQUENCE [LARGE SCALE GENOMIC DNA]</scope>
</reference>
<sequence>MRDVANTREHILKHGSFAAPGEFNLTKKKRVVKLDDKVTVKTGKKMRQIVTREKTSKKTKHYPIINNLVEQGWTVINTSRYQITVVKLPEAETKTKNTSPPKATSMKKSENSSEKNDNQVGFGVSQQEKNTLLRRFMKRSQRVIGRFFICGKKED</sequence>
<dbReference type="HOGENOM" id="CLU_1572410_0_0_1"/>
<dbReference type="KEGG" id="lgi:LOTGIDRAFT_160672"/>
<gene>
    <name evidence="2" type="ORF">LOTGIDRAFT_160672</name>
</gene>
<dbReference type="Proteomes" id="UP000030746">
    <property type="component" value="Unassembled WGS sequence"/>
</dbReference>
<protein>
    <submittedName>
        <fullName evidence="2">Uncharacterized protein</fullName>
    </submittedName>
</protein>
<keyword evidence="3" id="KW-1185">Reference proteome</keyword>
<name>V4AF80_LOTGI</name>
<proteinExistence type="predicted"/>
<dbReference type="GeneID" id="20238463"/>
<dbReference type="RefSeq" id="XP_009054014.1">
    <property type="nucleotide sequence ID" value="XM_009055766.1"/>
</dbReference>
<accession>V4AF80</accession>
<feature type="compositionally biased region" description="Basic and acidic residues" evidence="1">
    <location>
        <begin position="107"/>
        <end position="117"/>
    </location>
</feature>
<dbReference type="EMBL" id="KB201656">
    <property type="protein sequence ID" value="ESO95512.1"/>
    <property type="molecule type" value="Genomic_DNA"/>
</dbReference>
<evidence type="ECO:0000256" key="1">
    <source>
        <dbReference type="SAM" id="MobiDB-lite"/>
    </source>
</evidence>
<evidence type="ECO:0000313" key="2">
    <source>
        <dbReference type="EMBL" id="ESO95512.1"/>
    </source>
</evidence>
<feature type="region of interest" description="Disordered" evidence="1">
    <location>
        <begin position="89"/>
        <end position="124"/>
    </location>
</feature>
<organism evidence="2 3">
    <name type="scientific">Lottia gigantea</name>
    <name type="common">Giant owl limpet</name>
    <dbReference type="NCBI Taxonomy" id="225164"/>
    <lineage>
        <taxon>Eukaryota</taxon>
        <taxon>Metazoa</taxon>
        <taxon>Spiralia</taxon>
        <taxon>Lophotrochozoa</taxon>
        <taxon>Mollusca</taxon>
        <taxon>Gastropoda</taxon>
        <taxon>Patellogastropoda</taxon>
        <taxon>Lottioidea</taxon>
        <taxon>Lottiidae</taxon>
        <taxon>Lottia</taxon>
    </lineage>
</organism>